<dbReference type="InParanoid" id="A0A162PW57"/>
<feature type="transmembrane region" description="Helical" evidence="8">
    <location>
        <begin position="164"/>
        <end position="185"/>
    </location>
</feature>
<gene>
    <name evidence="9" type="ORF">PHYBLDRAFT_122779</name>
</gene>
<feature type="transmembrane region" description="Helical" evidence="8">
    <location>
        <begin position="197"/>
        <end position="213"/>
    </location>
</feature>
<dbReference type="GO" id="GO:0022857">
    <property type="term" value="F:transmembrane transporter activity"/>
    <property type="evidence" value="ECO:0007669"/>
    <property type="project" value="InterPro"/>
</dbReference>
<dbReference type="VEuPathDB" id="FungiDB:PHYBLDRAFT_122779"/>
<evidence type="ECO:0000256" key="6">
    <source>
        <dbReference type="ARBA" id="ARBA00023136"/>
    </source>
</evidence>
<dbReference type="InterPro" id="IPR052221">
    <property type="entry name" value="SLC35F_Transporter"/>
</dbReference>
<evidence type="ECO:0000313" key="10">
    <source>
        <dbReference type="Proteomes" id="UP000077315"/>
    </source>
</evidence>
<evidence type="ECO:0000256" key="1">
    <source>
        <dbReference type="ARBA" id="ARBA00004141"/>
    </source>
</evidence>
<proteinExistence type="inferred from homology"/>
<evidence type="ECO:0000256" key="3">
    <source>
        <dbReference type="ARBA" id="ARBA00022448"/>
    </source>
</evidence>
<comment type="subcellular location">
    <subcellularLocation>
        <location evidence="1">Membrane</location>
        <topology evidence="1">Multi-pass membrane protein</topology>
    </subcellularLocation>
</comment>
<dbReference type="RefSeq" id="XP_018294597.1">
    <property type="nucleotide sequence ID" value="XM_018428887.1"/>
</dbReference>
<evidence type="ECO:0000256" key="5">
    <source>
        <dbReference type="ARBA" id="ARBA00022989"/>
    </source>
</evidence>
<dbReference type="SUPFAM" id="SSF103481">
    <property type="entry name" value="Multidrug resistance efflux transporter EmrE"/>
    <property type="match status" value="1"/>
</dbReference>
<dbReference type="AlphaFoldDB" id="A0A162PW57"/>
<dbReference type="GO" id="GO:0016020">
    <property type="term" value="C:membrane"/>
    <property type="evidence" value="ECO:0007669"/>
    <property type="project" value="UniProtKB-SubCell"/>
</dbReference>
<organism evidence="9 10">
    <name type="scientific">Phycomyces blakesleeanus (strain ATCC 8743b / DSM 1359 / FGSC 10004 / NBRC 33097 / NRRL 1555)</name>
    <dbReference type="NCBI Taxonomy" id="763407"/>
    <lineage>
        <taxon>Eukaryota</taxon>
        <taxon>Fungi</taxon>
        <taxon>Fungi incertae sedis</taxon>
        <taxon>Mucoromycota</taxon>
        <taxon>Mucoromycotina</taxon>
        <taxon>Mucoromycetes</taxon>
        <taxon>Mucorales</taxon>
        <taxon>Phycomycetaceae</taxon>
        <taxon>Phycomyces</taxon>
    </lineage>
</organism>
<dbReference type="Proteomes" id="UP000077315">
    <property type="component" value="Unassembled WGS sequence"/>
</dbReference>
<feature type="region of interest" description="Disordered" evidence="7">
    <location>
        <begin position="75"/>
        <end position="101"/>
    </location>
</feature>
<reference evidence="10" key="1">
    <citation type="submission" date="2015-06" db="EMBL/GenBank/DDBJ databases">
        <title>Expansion of signal transduction pathways in fungi by whole-genome duplication.</title>
        <authorList>
            <consortium name="DOE Joint Genome Institute"/>
            <person name="Corrochano L.M."/>
            <person name="Kuo A."/>
            <person name="Marcet-Houben M."/>
            <person name="Polaino S."/>
            <person name="Salamov A."/>
            <person name="Villalobos J.M."/>
            <person name="Alvarez M.I."/>
            <person name="Avalos J."/>
            <person name="Benito E.P."/>
            <person name="Benoit I."/>
            <person name="Burger G."/>
            <person name="Camino L.P."/>
            <person name="Canovas D."/>
            <person name="Cerda-Olmedo E."/>
            <person name="Cheng J.-F."/>
            <person name="Dominguez A."/>
            <person name="Elias M."/>
            <person name="Eslava A.P."/>
            <person name="Glaser F."/>
            <person name="Grimwood J."/>
            <person name="Gutierrez G."/>
            <person name="Heitman J."/>
            <person name="Henrissat B."/>
            <person name="Iturriaga E.A."/>
            <person name="Lang B.F."/>
            <person name="Lavin J.L."/>
            <person name="Lee S."/>
            <person name="Li W."/>
            <person name="Lindquist E."/>
            <person name="Lopez-Garcia S."/>
            <person name="Luque E.M."/>
            <person name="Marcos A.T."/>
            <person name="Martin J."/>
            <person name="McCluskey K."/>
            <person name="Medina H.R."/>
            <person name="Miralles-Duran A."/>
            <person name="Miyazaki A."/>
            <person name="Munoz-Torres E."/>
            <person name="Oguiza J.A."/>
            <person name="Ohm R."/>
            <person name="Olmedo M."/>
            <person name="Orejas M."/>
            <person name="Ortiz-Castellanos L."/>
            <person name="Pisabarro A.G."/>
            <person name="Rodriguez-Romero J."/>
            <person name="Ruiz-Herrera J."/>
            <person name="Ruiz-Vazquez R."/>
            <person name="Sanz C."/>
            <person name="Schackwitz W."/>
            <person name="Schmutz J."/>
            <person name="Shahriari M."/>
            <person name="Shelest E."/>
            <person name="Silva-Franco F."/>
            <person name="Soanes D."/>
            <person name="Syed K."/>
            <person name="Tagua V.G."/>
            <person name="Talbot N.J."/>
            <person name="Thon M."/>
            <person name="De vries R.P."/>
            <person name="Wiebenga A."/>
            <person name="Yadav J.S."/>
            <person name="Braun E.L."/>
            <person name="Baker S."/>
            <person name="Garre V."/>
            <person name="Horwitz B."/>
            <person name="Torres-Martinez S."/>
            <person name="Idnurm A."/>
            <person name="Herrera-Estrella A."/>
            <person name="Gabaldon T."/>
            <person name="Grigoriev I.V."/>
        </authorList>
    </citation>
    <scope>NUCLEOTIDE SEQUENCE [LARGE SCALE GENOMIC DNA]</scope>
    <source>
        <strain evidence="10">NRRL 1555(-)</strain>
    </source>
</reference>
<keyword evidence="10" id="KW-1185">Reference proteome</keyword>
<keyword evidence="3" id="KW-0813">Transport</keyword>
<feature type="transmembrane region" description="Helical" evidence="8">
    <location>
        <begin position="47"/>
        <end position="67"/>
    </location>
</feature>
<dbReference type="GeneID" id="28989793"/>
<feature type="transmembrane region" description="Helical" evidence="8">
    <location>
        <begin position="136"/>
        <end position="158"/>
    </location>
</feature>
<name>A0A162PW57_PHYB8</name>
<feature type="transmembrane region" description="Helical" evidence="8">
    <location>
        <begin position="229"/>
        <end position="248"/>
    </location>
</feature>
<dbReference type="PANTHER" id="PTHR14233">
    <property type="entry name" value="DUF914-RELATED"/>
    <property type="match status" value="1"/>
</dbReference>
<comment type="similarity">
    <text evidence="2">Belongs to the SLC35F solute transporter family.</text>
</comment>
<dbReference type="EMBL" id="KV440975">
    <property type="protein sequence ID" value="OAD76557.1"/>
    <property type="molecule type" value="Genomic_DNA"/>
</dbReference>
<sequence>MVLDWVDRTIPQKKRWILSVCLGQVLSLCITATSSASSALWQHHSVSIPFTQNFCNYLLLAIVYGVFKTSIKRDQDQDRERDQEHGHENEDEHEHEHEHEHELEQHSVGGWKFLGYSFADVQANVLAVLAFKSTSVLSALILSSWTLPCIMLLSIAFLGARYNLTHFAGVFLCLAGLGMLIWSDVAGQQGSTDNHSWIGDIVCLLSATLYAVSNVTEEYLVVHYPAQEFLSRAGFWGSIICGFQAFYYEHEKLVSIEWTWTIAGLVGVYVFCLFSMYSLAPTLYRLSSATFMSMSLMTSNFYSLVAGLVFLGAKMPSFYPLAYALVLCGVTTYNMSPYISSDSVLEEQIIKTSGGSYRSISPSESV</sequence>
<keyword evidence="5 8" id="KW-1133">Transmembrane helix</keyword>
<evidence type="ECO:0000256" key="7">
    <source>
        <dbReference type="SAM" id="MobiDB-lite"/>
    </source>
</evidence>
<dbReference type="STRING" id="763407.A0A162PW57"/>
<keyword evidence="4 8" id="KW-0812">Transmembrane</keyword>
<feature type="transmembrane region" description="Helical" evidence="8">
    <location>
        <begin position="260"/>
        <end position="279"/>
    </location>
</feature>
<keyword evidence="6 8" id="KW-0472">Membrane</keyword>
<accession>A0A162PW57</accession>
<feature type="transmembrane region" description="Helical" evidence="8">
    <location>
        <begin position="16"/>
        <end position="41"/>
    </location>
</feature>
<evidence type="ECO:0000256" key="4">
    <source>
        <dbReference type="ARBA" id="ARBA00022692"/>
    </source>
</evidence>
<dbReference type="InterPro" id="IPR037185">
    <property type="entry name" value="EmrE-like"/>
</dbReference>
<dbReference type="Pfam" id="PF06027">
    <property type="entry name" value="SLC35F"/>
    <property type="match status" value="2"/>
</dbReference>
<evidence type="ECO:0000313" key="9">
    <source>
        <dbReference type="EMBL" id="OAD76557.1"/>
    </source>
</evidence>
<dbReference type="OrthoDB" id="429955at2759"/>
<protein>
    <recommendedName>
        <fullName evidence="11">EamA domain-containing protein</fullName>
    </recommendedName>
</protein>
<dbReference type="InterPro" id="IPR009262">
    <property type="entry name" value="SLC35_F1/F2/F6"/>
</dbReference>
<evidence type="ECO:0000256" key="2">
    <source>
        <dbReference type="ARBA" id="ARBA00007863"/>
    </source>
</evidence>
<evidence type="ECO:0008006" key="11">
    <source>
        <dbReference type="Google" id="ProtNLM"/>
    </source>
</evidence>
<dbReference type="PANTHER" id="PTHR14233:SF4">
    <property type="entry name" value="SOLUTE CARRIER FAMILY 35 MEMBER F2"/>
    <property type="match status" value="1"/>
</dbReference>
<evidence type="ECO:0000256" key="8">
    <source>
        <dbReference type="SAM" id="Phobius"/>
    </source>
</evidence>